<dbReference type="RefSeq" id="WP_050048275.1">
    <property type="nucleotide sequence ID" value="NZ_CP008874.1"/>
</dbReference>
<reference evidence="6" key="2">
    <citation type="submission" date="2015-05" db="EMBL/GenBank/DDBJ databases">
        <title>Complete genome sequence of Halanaeroarchaeum sulfurireducens type strain M27-SA2, a sulfate-reducer haloarchaeon from marine anoxic lake Medee.</title>
        <authorList>
            <person name="Messina E."/>
            <person name="Kublanov I.V."/>
            <person name="Toshchakov S."/>
            <person name="Arcadi E."/>
            <person name="La Spada G."/>
            <person name="La Cono V."/>
            <person name="Yakimov M.M."/>
        </authorList>
    </citation>
    <scope>NUCLEOTIDE SEQUENCE [LARGE SCALE GENOMIC DNA]</scope>
    <source>
        <strain evidence="6">M27-SA2</strain>
    </source>
</reference>
<name>A0A0F7P9R7_9EURY</name>
<feature type="domain" description="RCK C-terminal" evidence="3">
    <location>
        <begin position="457"/>
        <end position="542"/>
    </location>
</feature>
<evidence type="ECO:0000313" key="7">
    <source>
        <dbReference type="Proteomes" id="UP000069906"/>
    </source>
</evidence>
<evidence type="ECO:0000256" key="1">
    <source>
        <dbReference type="SAM" id="Phobius"/>
    </source>
</evidence>
<dbReference type="InterPro" id="IPR050721">
    <property type="entry name" value="Trk_Ktr_HKT_K-transport"/>
</dbReference>
<dbReference type="InterPro" id="IPR036721">
    <property type="entry name" value="RCK_C_sf"/>
</dbReference>
<dbReference type="InterPro" id="IPR036291">
    <property type="entry name" value="NAD(P)-bd_dom_sf"/>
</dbReference>
<dbReference type="PANTHER" id="PTHR43833:SF13">
    <property type="entry name" value="POTASSIUM CHANNEL PROTEIN 2-RELATED"/>
    <property type="match status" value="1"/>
</dbReference>
<feature type="transmembrane region" description="Helical" evidence="1">
    <location>
        <begin position="70"/>
        <end position="95"/>
    </location>
</feature>
<dbReference type="Pfam" id="PF02254">
    <property type="entry name" value="TrkA_N"/>
    <property type="match status" value="2"/>
</dbReference>
<dbReference type="Gene3D" id="1.10.287.70">
    <property type="match status" value="1"/>
</dbReference>
<proteinExistence type="predicted"/>
<dbReference type="PATRIC" id="fig|1604004.4.peg.1094"/>
<dbReference type="GO" id="GO:0006813">
    <property type="term" value="P:potassium ion transport"/>
    <property type="evidence" value="ECO:0007669"/>
    <property type="project" value="InterPro"/>
</dbReference>
<gene>
    <name evidence="4" type="primary">kch</name>
    <name evidence="5" type="ORF">HLASA_1027</name>
    <name evidence="4" type="ORF">HLASF_1038</name>
</gene>
<dbReference type="AlphaFoldDB" id="A0A0F7P9R7"/>
<evidence type="ECO:0000259" key="3">
    <source>
        <dbReference type="PROSITE" id="PS51202"/>
    </source>
</evidence>
<evidence type="ECO:0000313" key="6">
    <source>
        <dbReference type="Proteomes" id="UP000060390"/>
    </source>
</evidence>
<evidence type="ECO:0000313" key="4">
    <source>
        <dbReference type="EMBL" id="AKH97527.1"/>
    </source>
</evidence>
<dbReference type="Pfam" id="PF02080">
    <property type="entry name" value="TrkA_C"/>
    <property type="match status" value="2"/>
</dbReference>
<dbReference type="SUPFAM" id="SSF81324">
    <property type="entry name" value="Voltage-gated potassium channels"/>
    <property type="match status" value="1"/>
</dbReference>
<organism evidence="4 7">
    <name type="scientific">Halanaeroarchaeum sulfurireducens</name>
    <dbReference type="NCBI Taxonomy" id="1604004"/>
    <lineage>
        <taxon>Archaea</taxon>
        <taxon>Methanobacteriati</taxon>
        <taxon>Methanobacteriota</taxon>
        <taxon>Stenosarchaea group</taxon>
        <taxon>Halobacteria</taxon>
        <taxon>Halobacteriales</taxon>
        <taxon>Halobacteriaceae</taxon>
        <taxon>Halanaeroarchaeum</taxon>
    </lineage>
</organism>
<dbReference type="GO" id="GO:0008324">
    <property type="term" value="F:monoatomic cation transmembrane transporter activity"/>
    <property type="evidence" value="ECO:0007669"/>
    <property type="project" value="InterPro"/>
</dbReference>
<dbReference type="EMBL" id="CP008874">
    <property type="protein sequence ID" value="AKH97527.1"/>
    <property type="molecule type" value="Genomic_DNA"/>
</dbReference>
<dbReference type="SUPFAM" id="SSF116726">
    <property type="entry name" value="TrkA C-terminal domain-like"/>
    <property type="match status" value="2"/>
</dbReference>
<keyword evidence="7" id="KW-1185">Reference proteome</keyword>
<reference evidence="4 7" key="1">
    <citation type="journal article" date="2015" name="ISME J.">
        <title>Elemental sulfur and acetate can support life of a novel strictly anaerobic haloarchaeon.</title>
        <authorList>
            <person name="Sorokin D.Y."/>
            <person name="Kublanov I.V."/>
            <person name="Gavrilov S.N."/>
            <person name="Rojo D."/>
            <person name="Roman P."/>
            <person name="Golyshin P.N."/>
            <person name="Slepak V.Z."/>
            <person name="Smedile F."/>
            <person name="Ferrer M."/>
            <person name="Messina E."/>
            <person name="La Cono V."/>
            <person name="Yakimov M.M."/>
        </authorList>
    </citation>
    <scope>NUCLEOTIDE SEQUENCE [LARGE SCALE GENOMIC DNA]</scope>
    <source>
        <strain evidence="4 7">HSR2</strain>
    </source>
</reference>
<keyword evidence="1" id="KW-0812">Transmembrane</keyword>
<evidence type="ECO:0000259" key="2">
    <source>
        <dbReference type="PROSITE" id="PS51201"/>
    </source>
</evidence>
<dbReference type="OrthoDB" id="43518at2157"/>
<feature type="domain" description="RCK N-terminal" evidence="2">
    <location>
        <begin position="110"/>
        <end position="225"/>
    </location>
</feature>
<dbReference type="KEGG" id="hsu:HLASF_1038"/>
<dbReference type="STRING" id="1604004.HLASA_1027"/>
<sequence>MTEWHRRIALSVSAVALLIVVYAILYQWALLTFEGVETTFFDSLQIVIEAFTTAGFGGDTEHWNTPLMNLFVVAMNLTGVLLVFLALPLVVVPLFQEALKDSPQKSTDLTDHVIICSYSSREDVLRSELEASDVPYVIIDTDPETVLELNTDGIEAILGDPEQEETFRAANIDDAEALVADVSDEENVSVILTARELREDLTIVSVAEDEHEATYHRYAGADRVIRPRQVLGQALAHKATLSLTQKLRETVELGEDFEISELLVKDDCDLAGQTLAELDLQDQIEATVIGMWSNGEFIPVPGPDTRIDENAILLVAGSHQAIEQVNSRTISPNTPDTDRVVVAGYGVVGTATVEALDANGISHTVVDVKDDDAVDITGDVNDRETLSEAAIENARFVVLALDDDTTTMYTTVAIEEHAPDTDVITRVNDVQNTAKLYRAGAEYVLALSTVTGRMLSSVLLEDEEILTPDTQFEIIRTTAPKLAGKTLLEASVRERTGATIAAIERNGELLTNPGADSLVERDDKLIVTGSDDTVNRFIETFK</sequence>
<evidence type="ECO:0000313" key="5">
    <source>
        <dbReference type="EMBL" id="ALG81923.1"/>
    </source>
</evidence>
<accession>A0A0F7P9R7</accession>
<dbReference type="InterPro" id="IPR003148">
    <property type="entry name" value="RCK_N"/>
</dbReference>
<dbReference type="PROSITE" id="PS51201">
    <property type="entry name" value="RCK_N"/>
    <property type="match status" value="2"/>
</dbReference>
<dbReference type="HOGENOM" id="CLU_035216_0_0_2"/>
<reference evidence="5 6" key="3">
    <citation type="journal article" date="2016" name="Stand. Genomic Sci.">
        <title>Complete genome sequence of 'Halanaeroarchaeum sulfurireducens' M27-SA2, a sulfur-reducing and acetate-oxidizing haloarchaeon from the deep-sea hypersaline anoxic lake Medee.</title>
        <authorList>
            <person name="Messina E."/>
            <person name="Sorokin D.Y."/>
            <person name="Kublanov I.V."/>
            <person name="Toshchakov S."/>
            <person name="Lopatina A."/>
            <person name="Arcadi E."/>
            <person name="Smedile F."/>
            <person name="La Spada G."/>
            <person name="La Cono V."/>
            <person name="Yakimov M.M."/>
        </authorList>
    </citation>
    <scope>NUCLEOTIDE SEQUENCE [LARGE SCALE GENOMIC DNA]</scope>
    <source>
        <strain evidence="5 6">M27-SA2</strain>
    </source>
</reference>
<dbReference type="InterPro" id="IPR006037">
    <property type="entry name" value="RCK_C"/>
</dbReference>
<dbReference type="Gene3D" id="3.30.70.1450">
    <property type="entry name" value="Regulator of K+ conductance, C-terminal domain"/>
    <property type="match status" value="2"/>
</dbReference>
<keyword evidence="1" id="KW-1133">Transmembrane helix</keyword>
<dbReference type="EMBL" id="CP011564">
    <property type="protein sequence ID" value="ALG81923.1"/>
    <property type="molecule type" value="Genomic_DNA"/>
</dbReference>
<dbReference type="KEGG" id="hsf:HLASA_1027"/>
<protein>
    <submittedName>
        <fullName evidence="4">Kef-type K+ transporter NAD-binding component</fullName>
    </submittedName>
</protein>
<dbReference type="Proteomes" id="UP000069906">
    <property type="component" value="Chromosome"/>
</dbReference>
<keyword evidence="1" id="KW-0472">Membrane</keyword>
<dbReference type="SUPFAM" id="SSF51735">
    <property type="entry name" value="NAD(P)-binding Rossmann-fold domains"/>
    <property type="match status" value="2"/>
</dbReference>
<dbReference type="GeneID" id="26010383"/>
<feature type="domain" description="RCK C-terminal" evidence="3">
    <location>
        <begin position="246"/>
        <end position="331"/>
    </location>
</feature>
<dbReference type="Gene3D" id="3.40.50.720">
    <property type="entry name" value="NAD(P)-binding Rossmann-like Domain"/>
    <property type="match status" value="2"/>
</dbReference>
<dbReference type="Proteomes" id="UP000060390">
    <property type="component" value="Chromosome"/>
</dbReference>
<dbReference type="PROSITE" id="PS51202">
    <property type="entry name" value="RCK_C"/>
    <property type="match status" value="2"/>
</dbReference>
<dbReference type="PANTHER" id="PTHR43833">
    <property type="entry name" value="POTASSIUM CHANNEL PROTEIN 2-RELATED-RELATED"/>
    <property type="match status" value="1"/>
</dbReference>
<feature type="domain" description="RCK N-terminal" evidence="2">
    <location>
        <begin position="337"/>
        <end position="445"/>
    </location>
</feature>